<accession>A3IHH9</accession>
<dbReference type="eggNOG" id="COG1196">
    <property type="taxonomic scope" value="Bacteria"/>
</dbReference>
<proteinExistence type="predicted"/>
<organism evidence="1 2">
    <name type="scientific">Crocosphaera chwakensis CCY0110</name>
    <dbReference type="NCBI Taxonomy" id="391612"/>
    <lineage>
        <taxon>Bacteria</taxon>
        <taxon>Bacillati</taxon>
        <taxon>Cyanobacteriota</taxon>
        <taxon>Cyanophyceae</taxon>
        <taxon>Oscillatoriophycideae</taxon>
        <taxon>Chroococcales</taxon>
        <taxon>Aphanothecaceae</taxon>
        <taxon>Crocosphaera</taxon>
        <taxon>Crocosphaera chwakensis</taxon>
    </lineage>
</organism>
<dbReference type="Proteomes" id="UP000003781">
    <property type="component" value="Unassembled WGS sequence"/>
</dbReference>
<dbReference type="AlphaFoldDB" id="A3IHH9"/>
<protein>
    <submittedName>
        <fullName evidence="1">Uncharacterized protein</fullName>
    </submittedName>
</protein>
<reference evidence="1 2" key="1">
    <citation type="submission" date="2007-03" db="EMBL/GenBank/DDBJ databases">
        <authorList>
            <person name="Stal L."/>
            <person name="Ferriera S."/>
            <person name="Johnson J."/>
            <person name="Kravitz S."/>
            <person name="Beeson K."/>
            <person name="Sutton G."/>
            <person name="Rogers Y.-H."/>
            <person name="Friedman R."/>
            <person name="Frazier M."/>
            <person name="Venter J.C."/>
        </authorList>
    </citation>
    <scope>NUCLEOTIDE SEQUENCE [LARGE SCALE GENOMIC DNA]</scope>
    <source>
        <strain evidence="1 2">CCY0110</strain>
    </source>
</reference>
<evidence type="ECO:0000313" key="1">
    <source>
        <dbReference type="EMBL" id="EAZ93261.1"/>
    </source>
</evidence>
<comment type="caution">
    <text evidence="1">The sequence shown here is derived from an EMBL/GenBank/DDBJ whole genome shotgun (WGS) entry which is preliminary data.</text>
</comment>
<gene>
    <name evidence="1" type="ORF">CY0110_15737</name>
</gene>
<name>A3IHH9_9CHRO</name>
<sequence>MDSPFGSLDEIYRRQVAKSIPKLANQLIILVTKTQWRGEVQGETKNYIGKEYVLVYYSPKPDCKQDSILLNGVDYPLVQQSPNEFEYTEIIEVGRDN</sequence>
<dbReference type="EMBL" id="AAXW01000002">
    <property type="protein sequence ID" value="EAZ93261.1"/>
    <property type="molecule type" value="Genomic_DNA"/>
</dbReference>
<keyword evidence="2" id="KW-1185">Reference proteome</keyword>
<evidence type="ECO:0000313" key="2">
    <source>
        <dbReference type="Proteomes" id="UP000003781"/>
    </source>
</evidence>